<reference evidence="1 2" key="1">
    <citation type="submission" date="2018-04" db="EMBL/GenBank/DDBJ databases">
        <title>Genomic Encyclopedia of Type Strains, Phase III (KMG-III): the genomes of soil and plant-associated and newly described type strains.</title>
        <authorList>
            <person name="Whitman W."/>
        </authorList>
    </citation>
    <scope>NUCLEOTIDE SEQUENCE [LARGE SCALE GENOMIC DNA]</scope>
    <source>
        <strain evidence="1 2">MA-olki</strain>
    </source>
</reference>
<name>A0A2T5U2B4_9SPHN</name>
<proteinExistence type="predicted"/>
<organism evidence="1 2">
    <name type="scientific">Sphingomonas faeni</name>
    <dbReference type="NCBI Taxonomy" id="185950"/>
    <lineage>
        <taxon>Bacteria</taxon>
        <taxon>Pseudomonadati</taxon>
        <taxon>Pseudomonadota</taxon>
        <taxon>Alphaproteobacteria</taxon>
        <taxon>Sphingomonadales</taxon>
        <taxon>Sphingomonadaceae</taxon>
        <taxon>Sphingomonas</taxon>
    </lineage>
</organism>
<accession>A0A2T5U2B4</accession>
<dbReference type="OrthoDB" id="7861850at2"/>
<protein>
    <submittedName>
        <fullName evidence="1">Uncharacterized protein</fullName>
    </submittedName>
</protein>
<dbReference type="GeneID" id="91006913"/>
<gene>
    <name evidence="1" type="ORF">C8J25_107285</name>
</gene>
<dbReference type="RefSeq" id="WP_107955012.1">
    <property type="nucleotide sequence ID" value="NZ_QAYE01000007.1"/>
</dbReference>
<dbReference type="AlphaFoldDB" id="A0A2T5U2B4"/>
<comment type="caution">
    <text evidence="1">The sequence shown here is derived from an EMBL/GenBank/DDBJ whole genome shotgun (WGS) entry which is preliminary data.</text>
</comment>
<evidence type="ECO:0000313" key="1">
    <source>
        <dbReference type="EMBL" id="PTW45600.1"/>
    </source>
</evidence>
<dbReference type="Proteomes" id="UP000244013">
    <property type="component" value="Unassembled WGS sequence"/>
</dbReference>
<evidence type="ECO:0000313" key="2">
    <source>
        <dbReference type="Proteomes" id="UP000244013"/>
    </source>
</evidence>
<sequence length="164" mass="18705">MELAQWLGTVGVSAVTTGALMWAGAKVVASKWLDARFTTRLAALKLEGDKQLEAAKQEGQRQLEATKHEYVSYIERVKFERSNLLDRSVKLNQREFEIIPAIWNAVTEAHYSLLRLISRWQEPTNLHYIGDAQFESFLTESGLRDWEKDELRGKSGKRGLRAAL</sequence>
<dbReference type="EMBL" id="QAYE01000007">
    <property type="protein sequence ID" value="PTW45600.1"/>
    <property type="molecule type" value="Genomic_DNA"/>
</dbReference>